<dbReference type="InterPro" id="IPR004875">
    <property type="entry name" value="DDE_SF_endonuclease_dom"/>
</dbReference>
<feature type="region of interest" description="Disordered" evidence="1">
    <location>
        <begin position="139"/>
        <end position="161"/>
    </location>
</feature>
<proteinExistence type="predicted"/>
<dbReference type="Pfam" id="PF03184">
    <property type="entry name" value="DDE_1"/>
    <property type="match status" value="1"/>
</dbReference>
<reference evidence="4" key="1">
    <citation type="submission" date="2025-08" db="UniProtKB">
        <authorList>
            <consortium name="RefSeq"/>
        </authorList>
    </citation>
    <scope>IDENTIFICATION</scope>
    <source>
        <tissue evidence="4">Testes</tissue>
    </source>
</reference>
<accession>A0ABM0M133</accession>
<evidence type="ECO:0000259" key="2">
    <source>
        <dbReference type="Pfam" id="PF03184"/>
    </source>
</evidence>
<dbReference type="RefSeq" id="XP_006813724.1">
    <property type="nucleotide sequence ID" value="XM_006813661.1"/>
</dbReference>
<dbReference type="GeneID" id="102806471"/>
<feature type="domain" description="DDE-1" evidence="2">
    <location>
        <begin position="1"/>
        <end position="62"/>
    </location>
</feature>
<evidence type="ECO:0000256" key="1">
    <source>
        <dbReference type="SAM" id="MobiDB-lite"/>
    </source>
</evidence>
<sequence>MDQGIIRSFKANYRRELLLQLLLDPEYSSLNTGLKSYTIKDTCYITAKAWRQVKSESIEKCWMKGLGPAFSIEPSTNDEVVNNPEQESVSQLIDTAASNGLATDYTENTLMDWITADNDIPTFELLSDGGIAALISGCETPIPSDDEEETDKENMEPPPTSTDAIKGLETALEFFESATGNDIDGLKLMQLKGLIDCCKTIQSRKQRQASITHFLK</sequence>
<evidence type="ECO:0000313" key="4">
    <source>
        <dbReference type="RefSeq" id="XP_006813724.1"/>
    </source>
</evidence>
<protein>
    <submittedName>
        <fullName evidence="4">Tigger transposable element-derived protein 5-like</fullName>
    </submittedName>
</protein>
<name>A0ABM0M133_SACKO</name>
<gene>
    <name evidence="4" type="primary">LOC102806471</name>
</gene>
<dbReference type="Proteomes" id="UP000694865">
    <property type="component" value="Unplaced"/>
</dbReference>
<keyword evidence="3" id="KW-1185">Reference proteome</keyword>
<organism evidence="3 4">
    <name type="scientific">Saccoglossus kowalevskii</name>
    <name type="common">Acorn worm</name>
    <dbReference type="NCBI Taxonomy" id="10224"/>
    <lineage>
        <taxon>Eukaryota</taxon>
        <taxon>Metazoa</taxon>
        <taxon>Hemichordata</taxon>
        <taxon>Enteropneusta</taxon>
        <taxon>Harrimaniidae</taxon>
        <taxon>Saccoglossus</taxon>
    </lineage>
</organism>
<evidence type="ECO:0000313" key="3">
    <source>
        <dbReference type="Proteomes" id="UP000694865"/>
    </source>
</evidence>